<dbReference type="InterPro" id="IPR040701">
    <property type="entry name" value="Bact_RF_family2"/>
</dbReference>
<reference evidence="1 2" key="1">
    <citation type="submission" date="2017-04" db="EMBL/GenBank/DDBJ databases">
        <authorList>
            <person name="Afonso C.L."/>
            <person name="Miller P.J."/>
            <person name="Scott M.A."/>
            <person name="Spackman E."/>
            <person name="Goraichik I."/>
            <person name="Dimitrov K.M."/>
            <person name="Suarez D.L."/>
            <person name="Swayne D.E."/>
        </authorList>
    </citation>
    <scope>NUCLEOTIDE SEQUENCE [LARGE SCALE GENOMIC DNA]</scope>
    <source>
        <strain evidence="2">XA(T)</strain>
    </source>
</reference>
<sequence>MAAAESALARELEQLGGWTTVYTDLSVDTGDPSRTEALRRRAVVDGVRQAGAPEADVAAVEALLAEPTHLPSPTTLFALVREGQVVVRQVVEEAAVRPDVHTYGPVPDLVPLLAHLAHAATYVLVEAERGTASVTLRRLGDAAPEQSETIEGRQEDLTKVRAGGWSEIDYQHRTEEIWKQNETEVASFVDRLVLDRRPDLVIVSGDVRARELLVDALSKESRALLTQIDENAGAPGASQQTLAAGVARAVAALAESRRASALERLRQFDGEADGRAAVGLGATVSALQQAQVETLLVDSRVLEGRTVLALGEAPWVATASDALSEGVEPVTVGAAQALLRAALMTDAEVVFADVPVTSDEVLEIGTNPETDPAADPLPAHADGVAAVLRWSSEPTHP</sequence>
<dbReference type="EMBL" id="CP020715">
    <property type="protein sequence ID" value="ARJ06193.1"/>
    <property type="molecule type" value="Genomic_DNA"/>
</dbReference>
<keyword evidence="2" id="KW-1185">Reference proteome</keyword>
<accession>A0A1X9LLY3</accession>
<protein>
    <submittedName>
        <fullName evidence="1">Uncharacterized protein</fullName>
    </submittedName>
</protein>
<dbReference type="Proteomes" id="UP000192775">
    <property type="component" value="Chromosome"/>
</dbReference>
<dbReference type="RefSeq" id="WP_085020331.1">
    <property type="nucleotide sequence ID" value="NZ_BMHD01000001.1"/>
</dbReference>
<dbReference type="Gene3D" id="3.30.420.60">
    <property type="entry name" value="eRF1 domain 2"/>
    <property type="match status" value="1"/>
</dbReference>
<evidence type="ECO:0000313" key="2">
    <source>
        <dbReference type="Proteomes" id="UP000192775"/>
    </source>
</evidence>
<proteinExistence type="predicted"/>
<name>A0A1X9LLY3_9MICO</name>
<dbReference type="AlphaFoldDB" id="A0A1X9LLY3"/>
<dbReference type="Pfam" id="PF18844">
    <property type="entry name" value="baeRF_family2"/>
    <property type="match status" value="1"/>
</dbReference>
<organism evidence="1 2">
    <name type="scientific">Cnuibacter physcomitrellae</name>
    <dbReference type="NCBI Taxonomy" id="1619308"/>
    <lineage>
        <taxon>Bacteria</taxon>
        <taxon>Bacillati</taxon>
        <taxon>Actinomycetota</taxon>
        <taxon>Actinomycetes</taxon>
        <taxon>Micrococcales</taxon>
        <taxon>Microbacteriaceae</taxon>
        <taxon>Cnuibacter</taxon>
    </lineage>
</organism>
<dbReference type="KEGG" id="cphy:B5808_13905"/>
<evidence type="ECO:0000313" key="1">
    <source>
        <dbReference type="EMBL" id="ARJ06193.1"/>
    </source>
</evidence>
<gene>
    <name evidence="1" type="ORF">B5808_13905</name>
</gene>
<dbReference type="InterPro" id="IPR042226">
    <property type="entry name" value="eFR1_2_sf"/>
</dbReference>
<dbReference type="STRING" id="1619308.B5808_13905"/>